<accession>A0AAN6WSQ6</accession>
<feature type="region of interest" description="Disordered" evidence="2">
    <location>
        <begin position="137"/>
        <end position="156"/>
    </location>
</feature>
<dbReference type="Gene3D" id="3.40.50.300">
    <property type="entry name" value="P-loop containing nucleotide triphosphate hydrolases"/>
    <property type="match status" value="1"/>
</dbReference>
<evidence type="ECO:0000313" key="5">
    <source>
        <dbReference type="Proteomes" id="UP001302126"/>
    </source>
</evidence>
<dbReference type="AlphaFoldDB" id="A0AAN6WSQ6"/>
<evidence type="ECO:0000259" key="3">
    <source>
        <dbReference type="Pfam" id="PF00350"/>
    </source>
</evidence>
<evidence type="ECO:0000256" key="1">
    <source>
        <dbReference type="SAM" id="Coils"/>
    </source>
</evidence>
<proteinExistence type="predicted"/>
<dbReference type="InterPro" id="IPR027417">
    <property type="entry name" value="P-loop_NTPase"/>
</dbReference>
<keyword evidence="5" id="KW-1185">Reference proteome</keyword>
<comment type="caution">
    <text evidence="4">The sequence shown here is derived from an EMBL/GenBank/DDBJ whole genome shotgun (WGS) entry which is preliminary data.</text>
</comment>
<feature type="compositionally biased region" description="Acidic residues" evidence="2">
    <location>
        <begin position="143"/>
        <end position="152"/>
    </location>
</feature>
<dbReference type="SUPFAM" id="SSF52540">
    <property type="entry name" value="P-loop containing nucleoside triphosphate hydrolases"/>
    <property type="match status" value="1"/>
</dbReference>
<dbReference type="InterPro" id="IPR045063">
    <property type="entry name" value="Dynamin_N"/>
</dbReference>
<keyword evidence="1" id="KW-0175">Coiled coil</keyword>
<evidence type="ECO:0000256" key="2">
    <source>
        <dbReference type="SAM" id="MobiDB-lite"/>
    </source>
</evidence>
<dbReference type="PANTHER" id="PTHR36681">
    <property type="entry name" value="NUCLEAR GTPASE, GERMINAL CENTER-ASSOCIATED, TANDEM DUPLICATE 3"/>
    <property type="match status" value="1"/>
</dbReference>
<dbReference type="EMBL" id="MU864403">
    <property type="protein sequence ID" value="KAK4187409.1"/>
    <property type="molecule type" value="Genomic_DNA"/>
</dbReference>
<organism evidence="4 5">
    <name type="scientific">Podospora australis</name>
    <dbReference type="NCBI Taxonomy" id="1536484"/>
    <lineage>
        <taxon>Eukaryota</taxon>
        <taxon>Fungi</taxon>
        <taxon>Dikarya</taxon>
        <taxon>Ascomycota</taxon>
        <taxon>Pezizomycotina</taxon>
        <taxon>Sordariomycetes</taxon>
        <taxon>Sordariomycetidae</taxon>
        <taxon>Sordariales</taxon>
        <taxon>Podosporaceae</taxon>
        <taxon>Podospora</taxon>
    </lineage>
</organism>
<gene>
    <name evidence="4" type="ORF">QBC35DRAFT_452299</name>
</gene>
<feature type="coiled-coil region" evidence="1">
    <location>
        <begin position="362"/>
        <end position="389"/>
    </location>
</feature>
<name>A0AAN6WSQ6_9PEZI</name>
<protein>
    <recommendedName>
        <fullName evidence="3">Dynamin N-terminal domain-containing protein</fullName>
    </recommendedName>
</protein>
<reference evidence="4" key="2">
    <citation type="submission" date="2023-05" db="EMBL/GenBank/DDBJ databases">
        <authorList>
            <consortium name="Lawrence Berkeley National Laboratory"/>
            <person name="Steindorff A."/>
            <person name="Hensen N."/>
            <person name="Bonometti L."/>
            <person name="Westerberg I."/>
            <person name="Brannstrom I.O."/>
            <person name="Guillou S."/>
            <person name="Cros-Aarteil S."/>
            <person name="Calhoun S."/>
            <person name="Haridas S."/>
            <person name="Kuo A."/>
            <person name="Mondo S."/>
            <person name="Pangilinan J."/>
            <person name="Riley R."/>
            <person name="Labutti K."/>
            <person name="Andreopoulos B."/>
            <person name="Lipzen A."/>
            <person name="Chen C."/>
            <person name="Yanf M."/>
            <person name="Daum C."/>
            <person name="Ng V."/>
            <person name="Clum A."/>
            <person name="Ohm R."/>
            <person name="Martin F."/>
            <person name="Silar P."/>
            <person name="Natvig D."/>
            <person name="Lalanne C."/>
            <person name="Gautier V."/>
            <person name="Ament-Velasquez S.L."/>
            <person name="Kruys A."/>
            <person name="Hutchinson M.I."/>
            <person name="Powell A.J."/>
            <person name="Barry K."/>
            <person name="Miller A.N."/>
            <person name="Grigoriev I.V."/>
            <person name="Debuchy R."/>
            <person name="Gladieux P."/>
            <person name="Thoren M.H."/>
            <person name="Johannesson H."/>
        </authorList>
    </citation>
    <scope>NUCLEOTIDE SEQUENCE</scope>
    <source>
        <strain evidence="4">PSN309</strain>
    </source>
</reference>
<evidence type="ECO:0000313" key="4">
    <source>
        <dbReference type="EMBL" id="KAK4187409.1"/>
    </source>
</evidence>
<dbReference type="PANTHER" id="PTHR36681:SF3">
    <property type="entry name" value="NUCLEAR GTPASE, GERMINAL CENTER-ASSOCIATED, TANDEM DUPLICATE 3"/>
    <property type="match status" value="1"/>
</dbReference>
<sequence length="811" mass="91406">MKLRDLIANHLSKTVIKIGRVKREDSEPLESRKTLRKWMEGIGALSAEARNLELLVGVQGATGAGKTSLLNALLGYRDLLPSNSAVASTATICKVSYNHSDDPDKKFHAKVHLRTYENVRAELDCFFENLKKREQLLQTDSQQTDEDENEDGGDTHEERARAVEELNTHIQDTADKIQAVWKYSMKDLTTMSTNDLLQLRDPVLGLLSEKMLTVLEADEKAFGKKIRPYLDSTPMVYERGDTRSMAVWPLVDHVEVFLKTDLLKNGTVLVDLPGLSDVVESRAAVAQSFYDKLALTIVVTPSVRAAAERTGMTLMTKYQEIAMRMDGKLDSHGFCIVCSKTDDIDWINYLESTGEQSELDRIKNLHSQKEVATKTLDSKEEELRILRSLVENHPEAALGIDARIEKLNESVNSLAKGLRGIDKAYADLEVNAVFKAIHARNELSKTRILEHLEKRHDEFQENCPNLKADFTPPKVSPASEKAFWKFSDQSLLKDDVIGFPTVQYTGIPNLVRWIHDATAPRQERHALSILHRYKNLLRGIETWSDCVLEKPSKAMSMQDATAKILEPQSEMLGEKLQAEFTDLKSQVAKCNPLRRKKPALALCVNRNGGPFISQSRGGSQRYDWMEDLSMAFKTNIAAEWSSQLYNKIPPLEDPVKDKVGKALMDLLDETSALHPRLKKRLAETWESAFTEAQDAPGGQGPTKRRHRILKDFSQRHGKYAYGKAVENLQKNFSRRQSKLSRALEGASEHGAEALKSYTCIIIGKVAYVESPKRRFILFGVSGTERRMDRLKKAAGGVVSEWANDWNEIETD</sequence>
<dbReference type="Proteomes" id="UP001302126">
    <property type="component" value="Unassembled WGS sequence"/>
</dbReference>
<feature type="domain" description="Dynamin N-terminal" evidence="3">
    <location>
        <begin position="56"/>
        <end position="317"/>
    </location>
</feature>
<dbReference type="Pfam" id="PF00350">
    <property type="entry name" value="Dynamin_N"/>
    <property type="match status" value="1"/>
</dbReference>
<reference evidence="4" key="1">
    <citation type="journal article" date="2023" name="Mol. Phylogenet. Evol.">
        <title>Genome-scale phylogeny and comparative genomics of the fungal order Sordariales.</title>
        <authorList>
            <person name="Hensen N."/>
            <person name="Bonometti L."/>
            <person name="Westerberg I."/>
            <person name="Brannstrom I.O."/>
            <person name="Guillou S."/>
            <person name="Cros-Aarteil S."/>
            <person name="Calhoun S."/>
            <person name="Haridas S."/>
            <person name="Kuo A."/>
            <person name="Mondo S."/>
            <person name="Pangilinan J."/>
            <person name="Riley R."/>
            <person name="LaButti K."/>
            <person name="Andreopoulos B."/>
            <person name="Lipzen A."/>
            <person name="Chen C."/>
            <person name="Yan M."/>
            <person name="Daum C."/>
            <person name="Ng V."/>
            <person name="Clum A."/>
            <person name="Steindorff A."/>
            <person name="Ohm R.A."/>
            <person name="Martin F."/>
            <person name="Silar P."/>
            <person name="Natvig D.O."/>
            <person name="Lalanne C."/>
            <person name="Gautier V."/>
            <person name="Ament-Velasquez S.L."/>
            <person name="Kruys A."/>
            <person name="Hutchinson M.I."/>
            <person name="Powell A.J."/>
            <person name="Barry K."/>
            <person name="Miller A.N."/>
            <person name="Grigoriev I.V."/>
            <person name="Debuchy R."/>
            <person name="Gladieux P."/>
            <person name="Hiltunen Thoren M."/>
            <person name="Johannesson H."/>
        </authorList>
    </citation>
    <scope>NUCLEOTIDE SEQUENCE</scope>
    <source>
        <strain evidence="4">PSN309</strain>
    </source>
</reference>